<name>A0AAU8IVH6_9ACTN</name>
<protein>
    <recommendedName>
        <fullName evidence="3">ABC transporter permease</fullName>
    </recommendedName>
</protein>
<proteinExistence type="predicted"/>
<dbReference type="EMBL" id="CP159534">
    <property type="protein sequence ID" value="XCJ72227.1"/>
    <property type="molecule type" value="Genomic_DNA"/>
</dbReference>
<feature type="transmembrane region" description="Helical" evidence="1">
    <location>
        <begin position="290"/>
        <end position="308"/>
    </location>
</feature>
<dbReference type="RefSeq" id="WP_353943803.1">
    <property type="nucleotide sequence ID" value="NZ_CP159534.1"/>
</dbReference>
<accession>A0AAU8IVH6</accession>
<organism evidence="2">
    <name type="scientific">Streptomyces tabacisoli</name>
    <dbReference type="NCBI Taxonomy" id="3156398"/>
    <lineage>
        <taxon>Bacteria</taxon>
        <taxon>Bacillati</taxon>
        <taxon>Actinomycetota</taxon>
        <taxon>Actinomycetes</taxon>
        <taxon>Kitasatosporales</taxon>
        <taxon>Streptomycetaceae</taxon>
        <taxon>Streptomyces</taxon>
    </lineage>
</organism>
<feature type="transmembrane region" description="Helical" evidence="1">
    <location>
        <begin position="24"/>
        <end position="42"/>
    </location>
</feature>
<evidence type="ECO:0008006" key="3">
    <source>
        <dbReference type="Google" id="ProtNLM"/>
    </source>
</evidence>
<feature type="transmembrane region" description="Helical" evidence="1">
    <location>
        <begin position="164"/>
        <end position="187"/>
    </location>
</feature>
<evidence type="ECO:0000313" key="2">
    <source>
        <dbReference type="EMBL" id="XCJ72227.1"/>
    </source>
</evidence>
<keyword evidence="1" id="KW-1133">Transmembrane helix</keyword>
<feature type="transmembrane region" description="Helical" evidence="1">
    <location>
        <begin position="122"/>
        <end position="144"/>
    </location>
</feature>
<gene>
    <name evidence="2" type="ORF">ABII15_20685</name>
</gene>
<reference evidence="2" key="1">
    <citation type="submission" date="2024-06" db="EMBL/GenBank/DDBJ databases">
        <title>Streptomyces sp. strain HUAS MG91 genome sequences.</title>
        <authorList>
            <person name="Mo P."/>
        </authorList>
    </citation>
    <scope>NUCLEOTIDE SEQUENCE</scope>
    <source>
        <strain evidence="2">HUAS MG91</strain>
    </source>
</reference>
<dbReference type="AlphaFoldDB" id="A0AAU8IVH6"/>
<feature type="transmembrane region" description="Helical" evidence="1">
    <location>
        <begin position="194"/>
        <end position="214"/>
    </location>
</feature>
<sequence length="314" mass="33001">MSTLSFSPRTGLTWTVLRLHRGTLWLWTAYVVLLAGVLLWAWGPGVSGLGIAGPCDPLEANVCTAKGSTAQSFHYALSFADTFLSLLPLAVAVFAGGALIGRELESGTAQLAWTQSVPPARWLATKLALPAMALVTGTALLVVLRRQVAAAAPGLSQNQWFSGGFEVLGPVAVALPLLGLACGALMGLLRRRSLAGAGLGLALAAALTAAAELLRPYLWPTVTRVGSVAENYPGFTGEVMSEGVVTASGAHIADPLCVGDRACITDHHVTGYYREGHPPSHFWPLQLVESGLLLALTALIVFITYRVLRRSVAR</sequence>
<feature type="transmembrane region" description="Helical" evidence="1">
    <location>
        <begin position="82"/>
        <end position="101"/>
    </location>
</feature>
<dbReference type="KEGG" id="stac:ABII15_20685"/>
<keyword evidence="1" id="KW-0812">Transmembrane</keyword>
<evidence type="ECO:0000256" key="1">
    <source>
        <dbReference type="SAM" id="Phobius"/>
    </source>
</evidence>
<keyword evidence="1" id="KW-0472">Membrane</keyword>